<evidence type="ECO:0000313" key="2">
    <source>
        <dbReference type="Proteomes" id="UP000181790"/>
    </source>
</evidence>
<organism evidence="1 2">
    <name type="scientific">Arsenicibacter rosenii</name>
    <dbReference type="NCBI Taxonomy" id="1750698"/>
    <lineage>
        <taxon>Bacteria</taxon>
        <taxon>Pseudomonadati</taxon>
        <taxon>Bacteroidota</taxon>
        <taxon>Cytophagia</taxon>
        <taxon>Cytophagales</taxon>
        <taxon>Spirosomataceae</taxon>
        <taxon>Arsenicibacter</taxon>
    </lineage>
</organism>
<protein>
    <recommendedName>
        <fullName evidence="3">Phosphoglycerate mutase</fullName>
    </recommendedName>
</protein>
<dbReference type="Proteomes" id="UP000181790">
    <property type="component" value="Unassembled WGS sequence"/>
</dbReference>
<dbReference type="CDD" id="cd07067">
    <property type="entry name" value="HP_PGM_like"/>
    <property type="match status" value="1"/>
</dbReference>
<comment type="caution">
    <text evidence="1">The sequence shown here is derived from an EMBL/GenBank/DDBJ whole genome shotgun (WGS) entry which is preliminary data.</text>
</comment>
<name>A0A1S2VE57_9BACT</name>
<dbReference type="InterPro" id="IPR029033">
    <property type="entry name" value="His_PPase_superfam"/>
</dbReference>
<dbReference type="OrthoDB" id="1680942at2"/>
<evidence type="ECO:0000313" key="1">
    <source>
        <dbReference type="EMBL" id="OIN57041.1"/>
    </source>
</evidence>
<sequence>MKIGLVRHFHVQKPFPEKKLLSKDDVIQWFAEYDHTETLAYKHVDLAGIPWQHCYASPMRRAVSTAQHIYSGPISEITALQELNILHRLPDRIRLPFLLWALLVRIKSHSSNADMDAFRNDICAFLDTMLANNNGNILIVSHWFVMRIMREELIKRNFTGNWSRSIDNGALYVFERA</sequence>
<dbReference type="AlphaFoldDB" id="A0A1S2VE57"/>
<keyword evidence="2" id="KW-1185">Reference proteome</keyword>
<proteinExistence type="predicted"/>
<dbReference type="InterPro" id="IPR013078">
    <property type="entry name" value="His_Pase_superF_clade-1"/>
</dbReference>
<accession>A0A1S2VE57</accession>
<dbReference type="Gene3D" id="3.40.50.1240">
    <property type="entry name" value="Phosphoglycerate mutase-like"/>
    <property type="match status" value="1"/>
</dbReference>
<reference evidence="1 2" key="1">
    <citation type="submission" date="2016-10" db="EMBL/GenBank/DDBJ databases">
        <title>Arsenicibacter rosenii gen. nov., sp. nov., an efficient arsenic-methylating bacterium isolated from an arsenic-contaminated paddy soil.</title>
        <authorList>
            <person name="Huang K."/>
        </authorList>
    </citation>
    <scope>NUCLEOTIDE SEQUENCE [LARGE SCALE GENOMIC DNA]</scope>
    <source>
        <strain evidence="1 2">SM-1</strain>
    </source>
</reference>
<gene>
    <name evidence="1" type="ORF">BLX24_22105</name>
</gene>
<dbReference type="EMBL" id="MORL01000016">
    <property type="protein sequence ID" value="OIN57041.1"/>
    <property type="molecule type" value="Genomic_DNA"/>
</dbReference>
<dbReference type="Pfam" id="PF00300">
    <property type="entry name" value="His_Phos_1"/>
    <property type="match status" value="1"/>
</dbReference>
<evidence type="ECO:0008006" key="3">
    <source>
        <dbReference type="Google" id="ProtNLM"/>
    </source>
</evidence>
<dbReference type="RefSeq" id="WP_071505384.1">
    <property type="nucleotide sequence ID" value="NZ_MORL01000016.1"/>
</dbReference>
<dbReference type="SUPFAM" id="SSF53254">
    <property type="entry name" value="Phosphoglycerate mutase-like"/>
    <property type="match status" value="1"/>
</dbReference>